<feature type="non-terminal residue" evidence="2">
    <location>
        <position position="1"/>
    </location>
</feature>
<evidence type="ECO:0000313" key="2">
    <source>
        <dbReference type="EMBL" id="KAK2120661.1"/>
    </source>
</evidence>
<comment type="caution">
    <text evidence="2">The sequence shown here is derived from an EMBL/GenBank/DDBJ whole genome shotgun (WGS) entry which is preliminary data.</text>
</comment>
<dbReference type="Proteomes" id="UP001266305">
    <property type="component" value="Unassembled WGS sequence"/>
</dbReference>
<accession>A0ABQ9WG80</accession>
<evidence type="ECO:0000313" key="3">
    <source>
        <dbReference type="Proteomes" id="UP001266305"/>
    </source>
</evidence>
<feature type="region of interest" description="Disordered" evidence="1">
    <location>
        <begin position="42"/>
        <end position="98"/>
    </location>
</feature>
<sequence length="163" mass="17282">LGGGRSESQQELKAQALSLSDKVIMLSWASRNSLLPHQETAHWEAPSCGSPGPGSPPCQPSFNDPPESFHCGPGDWHRQASRATQWPAHPRQGCRRGCRPGSCHVKARATPGRVEVGRVGLALHLLTLGPAAMPTHLGDMPQPGPEDSLRQGLFSHGAPGGRS</sequence>
<feature type="region of interest" description="Disordered" evidence="1">
    <location>
        <begin position="136"/>
        <end position="163"/>
    </location>
</feature>
<evidence type="ECO:0000256" key="1">
    <source>
        <dbReference type="SAM" id="MobiDB-lite"/>
    </source>
</evidence>
<name>A0ABQ9WG80_SAGOE</name>
<reference evidence="2 3" key="1">
    <citation type="submission" date="2023-05" db="EMBL/GenBank/DDBJ databases">
        <title>B98-5 Cell Line De Novo Hybrid Assembly: An Optical Mapping Approach.</title>
        <authorList>
            <person name="Kananen K."/>
            <person name="Auerbach J.A."/>
            <person name="Kautto E."/>
            <person name="Blachly J.S."/>
        </authorList>
    </citation>
    <scope>NUCLEOTIDE SEQUENCE [LARGE SCALE GENOMIC DNA]</scope>
    <source>
        <strain evidence="2">B95-8</strain>
        <tissue evidence="2">Cell line</tissue>
    </source>
</reference>
<organism evidence="2 3">
    <name type="scientific">Saguinus oedipus</name>
    <name type="common">Cotton-top tamarin</name>
    <name type="synonym">Oedipomidas oedipus</name>
    <dbReference type="NCBI Taxonomy" id="9490"/>
    <lineage>
        <taxon>Eukaryota</taxon>
        <taxon>Metazoa</taxon>
        <taxon>Chordata</taxon>
        <taxon>Craniata</taxon>
        <taxon>Vertebrata</taxon>
        <taxon>Euteleostomi</taxon>
        <taxon>Mammalia</taxon>
        <taxon>Eutheria</taxon>
        <taxon>Euarchontoglires</taxon>
        <taxon>Primates</taxon>
        <taxon>Haplorrhini</taxon>
        <taxon>Platyrrhini</taxon>
        <taxon>Cebidae</taxon>
        <taxon>Callitrichinae</taxon>
        <taxon>Saguinus</taxon>
    </lineage>
</organism>
<proteinExistence type="predicted"/>
<gene>
    <name evidence="2" type="ORF">P7K49_002047</name>
</gene>
<keyword evidence="3" id="KW-1185">Reference proteome</keyword>
<protein>
    <submittedName>
        <fullName evidence="2">Uncharacterized protein</fullName>
    </submittedName>
</protein>
<dbReference type="EMBL" id="JASSZA010000001">
    <property type="protein sequence ID" value="KAK2120661.1"/>
    <property type="molecule type" value="Genomic_DNA"/>
</dbReference>